<proteinExistence type="predicted"/>
<protein>
    <submittedName>
        <fullName evidence="1">Uncharacterized protein</fullName>
    </submittedName>
</protein>
<dbReference type="PaxDb" id="546414-Deide_05654"/>
<dbReference type="OrthoDB" id="71304at2"/>
<dbReference type="RefSeq" id="WP_041227022.1">
    <property type="nucleotide sequence ID" value="NC_012526.1"/>
</dbReference>
<keyword evidence="2" id="KW-1185">Reference proteome</keyword>
<evidence type="ECO:0000313" key="1">
    <source>
        <dbReference type="EMBL" id="AHX26489.1"/>
    </source>
</evidence>
<dbReference type="EMBL" id="CP001114">
    <property type="protein sequence ID" value="AHX26489.1"/>
    <property type="molecule type" value="Genomic_DNA"/>
</dbReference>
<dbReference type="Proteomes" id="UP000002208">
    <property type="component" value="Chromosome"/>
</dbReference>
<dbReference type="KEGG" id="ddr:Deide_05654"/>
<accession>X5GXY2</accession>
<gene>
    <name evidence="1" type="ordered locus">Deide_05654</name>
</gene>
<organism evidence="1 2">
    <name type="scientific">Deinococcus deserti (strain DSM 17065 / CIP 109153 / LMG 22923 / VCD115)</name>
    <dbReference type="NCBI Taxonomy" id="546414"/>
    <lineage>
        <taxon>Bacteria</taxon>
        <taxon>Thermotogati</taxon>
        <taxon>Deinococcota</taxon>
        <taxon>Deinococci</taxon>
        <taxon>Deinococcales</taxon>
        <taxon>Deinococcaceae</taxon>
        <taxon>Deinococcus</taxon>
    </lineage>
</organism>
<dbReference type="AlphaFoldDB" id="X5GXY2"/>
<reference evidence="1 2" key="1">
    <citation type="journal article" date="2009" name="PLoS Genet.">
        <title>Alliance of proteomics and genomics to unravel the specificities of Sahara bacterium Deinococcus deserti.</title>
        <authorList>
            <person name="de Groot A."/>
            <person name="Dulermo R."/>
            <person name="Ortet P."/>
            <person name="Blanchard L."/>
            <person name="Guerin P."/>
            <person name="Fernandez B."/>
            <person name="Vacherie B."/>
            <person name="Dossat C."/>
            <person name="Jolivet E."/>
            <person name="Siguier P."/>
            <person name="Chandler M."/>
            <person name="Barakat M."/>
            <person name="Dedieu A."/>
            <person name="Barbe V."/>
            <person name="Heulin T."/>
            <person name="Sommer S."/>
            <person name="Achouak W."/>
            <person name="Armengaud J."/>
        </authorList>
    </citation>
    <scope>NUCLEOTIDE SEQUENCE [LARGE SCALE GENOMIC DNA]</scope>
    <source>
        <strain evidence="2">DSM 17065 / CIP 109153 / LMG 22923 / VCD115</strain>
    </source>
</reference>
<dbReference type="HOGENOM" id="CLU_178343_0_0_0"/>
<evidence type="ECO:0000313" key="2">
    <source>
        <dbReference type="Proteomes" id="UP000002208"/>
    </source>
</evidence>
<name>X5GXY2_DEIDV</name>
<sequence>MLTVHLHLAGGDTIALEMSPSQKDRLSRTINQEKLPPLPFVAAINGMTVEIPWRSIAYLSSCPQVPNVALEAAD</sequence>